<keyword evidence="2 8" id="KW-0028">Amino-acid biosynthesis</keyword>
<keyword evidence="5 8" id="KW-0547">Nucleotide-binding</keyword>
<keyword evidence="11" id="KW-1185">Reference proteome</keyword>
<dbReference type="GO" id="GO:0005829">
    <property type="term" value="C:cytosol"/>
    <property type="evidence" value="ECO:0007669"/>
    <property type="project" value="TreeGrafter"/>
</dbReference>
<dbReference type="OrthoDB" id="9804434at2"/>
<feature type="binding site" evidence="8">
    <location>
        <position position="55"/>
    </location>
    <ligand>
        <name>substrate</name>
    </ligand>
</feature>
<comment type="function">
    <text evidence="8">Catalyzes the transfer of a phosphate group to glutamate to form L-glutamate 5-phosphate.</text>
</comment>
<dbReference type="CDD" id="cd04242">
    <property type="entry name" value="AAK_G5K_ProB"/>
    <property type="match status" value="1"/>
</dbReference>
<dbReference type="eggNOG" id="COG0263">
    <property type="taxonomic scope" value="Bacteria"/>
</dbReference>
<dbReference type="GO" id="GO:0055129">
    <property type="term" value="P:L-proline biosynthetic process"/>
    <property type="evidence" value="ECO:0007669"/>
    <property type="project" value="UniProtKB-UniRule"/>
</dbReference>
<evidence type="ECO:0000256" key="7">
    <source>
        <dbReference type="ARBA" id="ARBA00022840"/>
    </source>
</evidence>
<evidence type="ECO:0000256" key="5">
    <source>
        <dbReference type="ARBA" id="ARBA00022741"/>
    </source>
</evidence>
<keyword evidence="4 8" id="KW-0808">Transferase</keyword>
<dbReference type="Gene3D" id="3.40.1160.10">
    <property type="entry name" value="Acetylglutamate kinase-like"/>
    <property type="match status" value="1"/>
</dbReference>
<sequence length="263" mass="28617">MIPKLIADARKIVFKFGSNTLADKEGKINTFFLDELAEQTAALMKKGKQIVIVSSGAQVAGTSTMGKWARKRDIHYRQALCAVGQVELMGAWRRAFEKYSIHIAQILLTRDDFGDSNRTLNMRNTLFTLVDEGIIPIINENDTVSVEEIKIGENDTLAAQSAILWSADLLILFSDIDGLYNKNPKEFPDAELVPIVNDIAEIRKSIAIGGTNNFGTGGIATKLLAAEQALPYGIPTIIAHGGKPRMLEALAAGKQQGTAFLVS</sequence>
<dbReference type="PRINTS" id="PR00474">
    <property type="entry name" value="GLU5KINASE"/>
</dbReference>
<proteinExistence type="inferred from homology"/>
<dbReference type="InterPro" id="IPR001057">
    <property type="entry name" value="Glu/AcGlu_kinase"/>
</dbReference>
<dbReference type="InterPro" id="IPR019797">
    <property type="entry name" value="Glutamate_5-kinase_CS"/>
</dbReference>
<dbReference type="AlphaFoldDB" id="F5YD39"/>
<evidence type="ECO:0000256" key="1">
    <source>
        <dbReference type="ARBA" id="ARBA00022490"/>
    </source>
</evidence>
<feature type="binding site" evidence="8">
    <location>
        <begin position="174"/>
        <end position="175"/>
    </location>
    <ligand>
        <name>ATP</name>
        <dbReference type="ChEBI" id="CHEBI:30616"/>
    </ligand>
</feature>
<dbReference type="InterPro" id="IPR041739">
    <property type="entry name" value="G5K_ProB"/>
</dbReference>
<dbReference type="EMBL" id="CP001841">
    <property type="protein sequence ID" value="AEF80957.1"/>
    <property type="molecule type" value="Genomic_DNA"/>
</dbReference>
<comment type="subcellular location">
    <subcellularLocation>
        <location evidence="8">Cytoplasm</location>
    </subcellularLocation>
</comment>
<dbReference type="InParanoid" id="F5YD39"/>
<dbReference type="SUPFAM" id="SSF53633">
    <property type="entry name" value="Carbamate kinase-like"/>
    <property type="match status" value="1"/>
</dbReference>
<keyword evidence="3 8" id="KW-0641">Proline biosynthesis</keyword>
<reference evidence="11" key="1">
    <citation type="submission" date="2009-12" db="EMBL/GenBank/DDBJ databases">
        <title>Complete sequence of Treponema azotonutricium strain ZAS-9.</title>
        <authorList>
            <person name="Tetu S.G."/>
            <person name="Matson E."/>
            <person name="Ren Q."/>
            <person name="Seshadri R."/>
            <person name="Elbourne L."/>
            <person name="Hassan K.A."/>
            <person name="Durkin A."/>
            <person name="Radune D."/>
            <person name="Mohamoud Y."/>
            <person name="Shay R."/>
            <person name="Jin S."/>
            <person name="Zhang X."/>
            <person name="Lucey K."/>
            <person name="Ballor N.R."/>
            <person name="Ottesen E."/>
            <person name="Rosenthal R."/>
            <person name="Allen A."/>
            <person name="Leadbetter J.R."/>
            <person name="Paulsen I.T."/>
        </authorList>
    </citation>
    <scope>NUCLEOTIDE SEQUENCE [LARGE SCALE GENOMIC DNA]</scope>
    <source>
        <strain evidence="11">ATCC BAA-888 / DSM 13862 / ZAS-9</strain>
    </source>
</reference>
<keyword evidence="6 8" id="KW-0418">Kinase</keyword>
<dbReference type="PROSITE" id="PS00902">
    <property type="entry name" value="GLUTAMATE_5_KINASE"/>
    <property type="match status" value="1"/>
</dbReference>
<keyword evidence="1 8" id="KW-0963">Cytoplasm</keyword>
<feature type="binding site" evidence="8">
    <location>
        <begin position="216"/>
        <end position="222"/>
    </location>
    <ligand>
        <name>ATP</name>
        <dbReference type="ChEBI" id="CHEBI:30616"/>
    </ligand>
</feature>
<feature type="binding site" evidence="8">
    <location>
        <position position="15"/>
    </location>
    <ligand>
        <name>ATP</name>
        <dbReference type="ChEBI" id="CHEBI:30616"/>
    </ligand>
</feature>
<dbReference type="PANTHER" id="PTHR43654">
    <property type="entry name" value="GLUTAMATE 5-KINASE"/>
    <property type="match status" value="1"/>
</dbReference>
<evidence type="ECO:0000256" key="4">
    <source>
        <dbReference type="ARBA" id="ARBA00022679"/>
    </source>
</evidence>
<accession>F5YD39</accession>
<dbReference type="InterPro" id="IPR036393">
    <property type="entry name" value="AceGlu_kinase-like_sf"/>
</dbReference>
<protein>
    <recommendedName>
        <fullName evidence="8">Glutamate 5-kinase</fullName>
        <ecNumber evidence="8">2.7.2.11</ecNumber>
    </recommendedName>
    <alternativeName>
        <fullName evidence="8">Gamma-glutamyl kinase</fullName>
        <shortName evidence="8">GK</shortName>
    </alternativeName>
</protein>
<dbReference type="InterPro" id="IPR011529">
    <property type="entry name" value="Glu_5kinase"/>
</dbReference>
<dbReference type="STRING" id="545695.TREAZ_2774"/>
<dbReference type="PANTHER" id="PTHR43654:SF1">
    <property type="entry name" value="ISOPENTENYL PHOSPHATE KINASE"/>
    <property type="match status" value="1"/>
</dbReference>
<dbReference type="FunCoup" id="F5YD39">
    <property type="interactions" value="278"/>
</dbReference>
<name>F5YD39_LEAAZ</name>
<comment type="catalytic activity">
    <reaction evidence="8">
        <text>L-glutamate + ATP = L-glutamyl 5-phosphate + ADP</text>
        <dbReference type="Rhea" id="RHEA:14877"/>
        <dbReference type="ChEBI" id="CHEBI:29985"/>
        <dbReference type="ChEBI" id="CHEBI:30616"/>
        <dbReference type="ChEBI" id="CHEBI:58274"/>
        <dbReference type="ChEBI" id="CHEBI:456216"/>
        <dbReference type="EC" id="2.7.2.11"/>
    </reaction>
</comment>
<dbReference type="GO" id="GO:0005524">
    <property type="term" value="F:ATP binding"/>
    <property type="evidence" value="ECO:0007669"/>
    <property type="project" value="UniProtKB-KW"/>
</dbReference>
<evidence type="ECO:0000256" key="3">
    <source>
        <dbReference type="ARBA" id="ARBA00022650"/>
    </source>
</evidence>
<evidence type="ECO:0000259" key="9">
    <source>
        <dbReference type="Pfam" id="PF00696"/>
    </source>
</evidence>
<dbReference type="Pfam" id="PF00696">
    <property type="entry name" value="AA_kinase"/>
    <property type="match status" value="1"/>
</dbReference>
<dbReference type="InterPro" id="IPR001048">
    <property type="entry name" value="Asp/Glu/Uridylate_kinase"/>
</dbReference>
<dbReference type="EC" id="2.7.2.11" evidence="8"/>
<dbReference type="NCBIfam" id="TIGR01027">
    <property type="entry name" value="proB"/>
    <property type="match status" value="1"/>
</dbReference>
<dbReference type="PIRSF" id="PIRSF000729">
    <property type="entry name" value="GK"/>
    <property type="match status" value="1"/>
</dbReference>
<dbReference type="InterPro" id="IPR005715">
    <property type="entry name" value="Glu_5kinase/COase_Synthase"/>
</dbReference>
<comment type="similarity">
    <text evidence="8">Belongs to the glutamate 5-kinase family.</text>
</comment>
<keyword evidence="7 8" id="KW-0067">ATP-binding</keyword>
<comment type="pathway">
    <text evidence="8">Amino-acid biosynthesis; L-proline biosynthesis; L-glutamate 5-semialdehyde from L-glutamate: step 1/2.</text>
</comment>
<evidence type="ECO:0000256" key="8">
    <source>
        <dbReference type="HAMAP-Rule" id="MF_00456"/>
    </source>
</evidence>
<evidence type="ECO:0000313" key="11">
    <source>
        <dbReference type="Proteomes" id="UP000009222"/>
    </source>
</evidence>
<evidence type="ECO:0000256" key="2">
    <source>
        <dbReference type="ARBA" id="ARBA00022605"/>
    </source>
</evidence>
<gene>
    <name evidence="8 10" type="primary">proB</name>
    <name evidence="10" type="ordered locus">TREAZ_2774</name>
</gene>
<feature type="domain" description="Aspartate/glutamate/uridylate kinase" evidence="9">
    <location>
        <begin position="11"/>
        <end position="239"/>
    </location>
</feature>
<feature type="binding site" evidence="8">
    <location>
        <position position="154"/>
    </location>
    <ligand>
        <name>substrate</name>
    </ligand>
</feature>
<dbReference type="HOGENOM" id="CLU_025400_0_0_12"/>
<dbReference type="KEGG" id="taz:TREAZ_2774"/>
<feature type="binding site" evidence="8">
    <location>
        <position position="142"/>
    </location>
    <ligand>
        <name>substrate</name>
    </ligand>
</feature>
<dbReference type="GO" id="GO:0004349">
    <property type="term" value="F:glutamate 5-kinase activity"/>
    <property type="evidence" value="ECO:0007669"/>
    <property type="project" value="UniProtKB-UniRule"/>
</dbReference>
<evidence type="ECO:0000256" key="6">
    <source>
        <dbReference type="ARBA" id="ARBA00022777"/>
    </source>
</evidence>
<dbReference type="RefSeq" id="WP_015712760.1">
    <property type="nucleotide sequence ID" value="NC_015577.1"/>
</dbReference>
<evidence type="ECO:0000313" key="10">
    <source>
        <dbReference type="EMBL" id="AEF80957.1"/>
    </source>
</evidence>
<dbReference type="UniPathway" id="UPA00098">
    <property type="reaction ID" value="UER00359"/>
</dbReference>
<organism evidence="10 11">
    <name type="scientific">Leadbettera azotonutricia (strain ATCC BAA-888 / DSM 13862 / ZAS-9)</name>
    <name type="common">Treponema azotonutricium</name>
    <dbReference type="NCBI Taxonomy" id="545695"/>
    <lineage>
        <taxon>Bacteria</taxon>
        <taxon>Pseudomonadati</taxon>
        <taxon>Spirochaetota</taxon>
        <taxon>Spirochaetia</taxon>
        <taxon>Spirochaetales</taxon>
        <taxon>Breznakiellaceae</taxon>
        <taxon>Leadbettera</taxon>
    </lineage>
</organism>
<dbReference type="HAMAP" id="MF_00456">
    <property type="entry name" value="ProB"/>
    <property type="match status" value="1"/>
</dbReference>
<dbReference type="FunFam" id="3.40.1160.10:FF:000018">
    <property type="entry name" value="Glutamate 5-kinase"/>
    <property type="match status" value="1"/>
</dbReference>
<dbReference type="Proteomes" id="UP000009222">
    <property type="component" value="Chromosome"/>
</dbReference>
<reference evidence="10 11" key="2">
    <citation type="journal article" date="2011" name="ISME J.">
        <title>RNA-seq reveals cooperative metabolic interactions between two termite-gut spirochete species in co-culture.</title>
        <authorList>
            <person name="Rosenthal A.Z."/>
            <person name="Matson E.G."/>
            <person name="Eldar A."/>
            <person name="Leadbetter J.R."/>
        </authorList>
    </citation>
    <scope>NUCLEOTIDE SEQUENCE [LARGE SCALE GENOMIC DNA]</scope>
    <source>
        <strain evidence="11">ATCC BAA-888 / DSM 13862 / ZAS-9</strain>
    </source>
</reference>